<sequence length="147" mass="16820">MVTPLSFSDTSGFPQLHMSRVIDADFDTAAHRLFRWSIQRSGLFRVRPTHEVVELGAEVTMGLGPWDFRCRVVDVFHEDGRCGFTYGTLPGHLERGEETFTLERLHDGRTLLLIDAASEPFLPFLRPLVDVPRRLLISRLYLHALDD</sequence>
<protein>
    <submittedName>
        <fullName evidence="2">DUF1990 domain-containing protein</fullName>
    </submittedName>
</protein>
<evidence type="ECO:0000313" key="2">
    <source>
        <dbReference type="EMBL" id="MBK3428605.1"/>
    </source>
</evidence>
<comment type="caution">
    <text evidence="2">The sequence shown here is derived from an EMBL/GenBank/DDBJ whole genome shotgun (WGS) entry which is preliminary data.</text>
</comment>
<name>A0A8I1HVU8_9CORY</name>
<dbReference type="AlphaFoldDB" id="A0A8I1HVU8"/>
<dbReference type="RefSeq" id="WP_200436075.1">
    <property type="nucleotide sequence ID" value="NZ_JAEHFL010000013.1"/>
</dbReference>
<accession>A0A8I1HVU8</accession>
<dbReference type="EMBL" id="JAEHFL010000013">
    <property type="protein sequence ID" value="MBK3428605.1"/>
    <property type="molecule type" value="Genomic_DNA"/>
</dbReference>
<gene>
    <name evidence="2" type="ORF">JDP02_08820</name>
</gene>
<dbReference type="SUPFAM" id="SSF55961">
    <property type="entry name" value="Bet v1-like"/>
    <property type="match status" value="1"/>
</dbReference>
<organism evidence="2 3">
    <name type="scientific">Corynebacterium tuberculostearicum</name>
    <dbReference type="NCBI Taxonomy" id="38304"/>
    <lineage>
        <taxon>Bacteria</taxon>
        <taxon>Bacillati</taxon>
        <taxon>Actinomycetota</taxon>
        <taxon>Actinomycetes</taxon>
        <taxon>Mycobacteriales</taxon>
        <taxon>Corynebacteriaceae</taxon>
        <taxon>Corynebacterium</taxon>
    </lineage>
</organism>
<dbReference type="Proteomes" id="UP000603369">
    <property type="component" value="Unassembled WGS sequence"/>
</dbReference>
<evidence type="ECO:0000313" key="3">
    <source>
        <dbReference type="Proteomes" id="UP000603369"/>
    </source>
</evidence>
<keyword evidence="3" id="KW-1185">Reference proteome</keyword>
<feature type="domain" description="DUF1990" evidence="1">
    <location>
        <begin position="23"/>
        <end position="129"/>
    </location>
</feature>
<evidence type="ECO:0000259" key="1">
    <source>
        <dbReference type="Pfam" id="PF09348"/>
    </source>
</evidence>
<dbReference type="InterPro" id="IPR018960">
    <property type="entry name" value="DUF1990"/>
</dbReference>
<dbReference type="Pfam" id="PF09348">
    <property type="entry name" value="DUF1990"/>
    <property type="match status" value="1"/>
</dbReference>
<proteinExistence type="predicted"/>
<reference evidence="2 3" key="1">
    <citation type="submission" date="2020-12" db="EMBL/GenBank/DDBJ databases">
        <title>Draft genome sequence of the commensal strain Corynebacterium tuberculostearicum MFP09/CIP 102622 isolated from human skin.</title>
        <authorList>
            <person name="Boukerb A.M."/>
            <person name="Janvier X."/>
            <person name="Feuilloley M.G.J."/>
            <person name="Groboillot A."/>
        </authorList>
    </citation>
    <scope>NUCLEOTIDE SEQUENCE [LARGE SCALE GENOMIC DNA]</scope>
    <source>
        <strain evidence="2 3">CIP 102622</strain>
    </source>
</reference>